<dbReference type="GO" id="GO:0008270">
    <property type="term" value="F:zinc ion binding"/>
    <property type="evidence" value="ECO:0007669"/>
    <property type="project" value="UniProtKB-KW"/>
</dbReference>
<dbReference type="InterPro" id="IPR000315">
    <property type="entry name" value="Znf_B-box"/>
</dbReference>
<dbReference type="AlphaFoldDB" id="D3AWD5"/>
<dbReference type="RefSeq" id="XP_020438713.1">
    <property type="nucleotide sequence ID" value="XM_020571439.1"/>
</dbReference>
<dbReference type="Pfam" id="PF00643">
    <property type="entry name" value="zf-B_box"/>
    <property type="match status" value="1"/>
</dbReference>
<dbReference type="Proteomes" id="UP000001396">
    <property type="component" value="Unassembled WGS sequence"/>
</dbReference>
<keyword evidence="1" id="KW-0862">Zinc</keyword>
<dbReference type="EMBL" id="ADBJ01000002">
    <property type="protein sequence ID" value="EFA86608.1"/>
    <property type="molecule type" value="Genomic_DNA"/>
</dbReference>
<evidence type="ECO:0000259" key="2">
    <source>
        <dbReference type="PROSITE" id="PS50119"/>
    </source>
</evidence>
<protein>
    <recommendedName>
        <fullName evidence="2">B box-type domain-containing protein</fullName>
    </recommendedName>
</protein>
<dbReference type="GeneID" id="31355943"/>
<dbReference type="SUPFAM" id="SSF117281">
    <property type="entry name" value="Kelch motif"/>
    <property type="match status" value="1"/>
</dbReference>
<accession>D3AWD5</accession>
<comment type="caution">
    <text evidence="3">The sequence shown here is derived from an EMBL/GenBank/DDBJ whole genome shotgun (WGS) entry which is preliminary data.</text>
</comment>
<reference evidence="3 4" key="1">
    <citation type="journal article" date="2011" name="Genome Res.">
        <title>Phylogeny-wide analysis of social amoeba genomes highlights ancient origins for complex intercellular communication.</title>
        <authorList>
            <person name="Heidel A.J."/>
            <person name="Lawal H.M."/>
            <person name="Felder M."/>
            <person name="Schilde C."/>
            <person name="Helps N.R."/>
            <person name="Tunggal B."/>
            <person name="Rivero F."/>
            <person name="John U."/>
            <person name="Schleicher M."/>
            <person name="Eichinger L."/>
            <person name="Platzer M."/>
            <person name="Noegel A.A."/>
            <person name="Schaap P."/>
            <person name="Gloeckner G."/>
        </authorList>
    </citation>
    <scope>NUCLEOTIDE SEQUENCE [LARGE SCALE GENOMIC DNA]</scope>
    <source>
        <strain evidence="4">ATCC 26659 / Pp 5 / PN500</strain>
    </source>
</reference>
<dbReference type="SUPFAM" id="SSF57845">
    <property type="entry name" value="B-box zinc-binding domain"/>
    <property type="match status" value="1"/>
</dbReference>
<gene>
    <name evidence="3" type="ORF">PPL_00409</name>
</gene>
<keyword evidence="1" id="KW-0479">Metal-binding</keyword>
<dbReference type="PROSITE" id="PS50119">
    <property type="entry name" value="ZF_BBOX"/>
    <property type="match status" value="1"/>
</dbReference>
<organism evidence="3 4">
    <name type="scientific">Heterostelium pallidum (strain ATCC 26659 / Pp 5 / PN500)</name>
    <name type="common">Cellular slime mold</name>
    <name type="synonym">Polysphondylium pallidum</name>
    <dbReference type="NCBI Taxonomy" id="670386"/>
    <lineage>
        <taxon>Eukaryota</taxon>
        <taxon>Amoebozoa</taxon>
        <taxon>Evosea</taxon>
        <taxon>Eumycetozoa</taxon>
        <taxon>Dictyostelia</taxon>
        <taxon>Acytosteliales</taxon>
        <taxon>Acytosteliaceae</taxon>
        <taxon>Heterostelium</taxon>
    </lineage>
</organism>
<keyword evidence="1" id="KW-0863">Zinc-finger</keyword>
<evidence type="ECO:0000256" key="1">
    <source>
        <dbReference type="PROSITE-ProRule" id="PRU00024"/>
    </source>
</evidence>
<evidence type="ECO:0000313" key="4">
    <source>
        <dbReference type="Proteomes" id="UP000001396"/>
    </source>
</evidence>
<dbReference type="Gene3D" id="3.30.160.60">
    <property type="entry name" value="Classic Zinc Finger"/>
    <property type="match status" value="1"/>
</dbReference>
<keyword evidence="4" id="KW-1185">Reference proteome</keyword>
<evidence type="ECO:0000313" key="3">
    <source>
        <dbReference type="EMBL" id="EFA86608.1"/>
    </source>
</evidence>
<dbReference type="Gene3D" id="2.120.10.80">
    <property type="entry name" value="Kelch-type beta propeller"/>
    <property type="match status" value="1"/>
</dbReference>
<feature type="domain" description="B box-type" evidence="2">
    <location>
        <begin position="179"/>
        <end position="219"/>
    </location>
</feature>
<dbReference type="InParanoid" id="D3AWD5"/>
<dbReference type="CDD" id="cd00021">
    <property type="entry name" value="Bbox_SF"/>
    <property type="match status" value="1"/>
</dbReference>
<proteinExistence type="predicted"/>
<name>D3AWD5_HETP5</name>
<sequence length="730" mass="83277">MDSSRYVQAVQSACGELADKFDALAMYQGEKAMFTSPNWKGTPSDVKSYVDAWKDSSIESITYKGDTYRLHPRSYDNVLTSINDDKGHVMIRFEGQKMMVAHTTNFLSVNEFWLEPNNFSAAFKAADAFSGFCQVSGAIANKKKNSLSFITLINMSVSVFFDLSDNTIINNDNEDIITFKSTLCIEHQRQCEFLCFDCTVLLCSKCIITKHKSHQIDDADTISQSIITHYNDNDIDNIIFRRMQSILNNLNQYNNQLNQYKEKEDVISKYYRDLHDHLMIEEYKLKKPFIDERERIKSIISNLSSQLHSLSLTIRDIIDSNNNNNNNSNSSGYISSENINGSNELKFSNNSNDIDIADNLCSFNCIISYLNSLNNNNSYYNNNNNSNSNNNNNEELLYKIKYYLYQLSCNNNCKLIDYKSINVELEDIEIVKQSLSSIYDIDINSIDDSSKRSVIISSSIGGGLYTLDAAPATSGRHSIDYRWNKIFNDDFIENQCLLNRTLFVDGRYLYCFGGSNLISKKLEFSRLCLDNLNTHTLLASDLPLKWEVVESQKSCPPIGALGSSICYDESSHSVYVIGGLTPQIVAKSTYQSKIYQFNLQSRQLSVFGENPNPTVCSSCFVSERVIYIIGGLNTDFKENRSLVSIDIDTDNHQRIQKILNLNHDYSMVAKKNHIYLMGGADFGNHKYSIKRNHWVTIKDNDIMHRNGCASFTFELQLQQQQIQNNINIKN</sequence>
<dbReference type="InterPro" id="IPR015915">
    <property type="entry name" value="Kelch-typ_b-propeller"/>
</dbReference>